<gene>
    <name evidence="3" type="ORF">H9729_03530</name>
</gene>
<keyword evidence="1" id="KW-0812">Transmembrane</keyword>
<organism evidence="3 4">
    <name type="scientific">Candidatus Borkfalkia excrementigallinarum</name>
    <dbReference type="NCBI Taxonomy" id="2838506"/>
    <lineage>
        <taxon>Bacteria</taxon>
        <taxon>Bacillati</taxon>
        <taxon>Bacillota</taxon>
        <taxon>Clostridia</taxon>
        <taxon>Christensenellales</taxon>
        <taxon>Christensenellaceae</taxon>
        <taxon>Candidatus Borkfalkia</taxon>
    </lineage>
</organism>
<dbReference type="InterPro" id="IPR032179">
    <property type="entry name" value="Cry22Aa_Ig-like"/>
</dbReference>
<evidence type="ECO:0000313" key="3">
    <source>
        <dbReference type="EMBL" id="HIY96735.1"/>
    </source>
</evidence>
<dbReference type="Proteomes" id="UP000886750">
    <property type="component" value="Unassembled WGS sequence"/>
</dbReference>
<dbReference type="Gene3D" id="2.60.40.10">
    <property type="entry name" value="Immunoglobulins"/>
    <property type="match status" value="1"/>
</dbReference>
<evidence type="ECO:0000259" key="2">
    <source>
        <dbReference type="Pfam" id="PF16403"/>
    </source>
</evidence>
<dbReference type="EMBL" id="DXCQ01000028">
    <property type="protein sequence ID" value="HIY96735.1"/>
    <property type="molecule type" value="Genomic_DNA"/>
</dbReference>
<feature type="transmembrane region" description="Helical" evidence="1">
    <location>
        <begin position="21"/>
        <end position="41"/>
    </location>
</feature>
<dbReference type="AlphaFoldDB" id="A0A9D2CS24"/>
<protein>
    <submittedName>
        <fullName evidence="3">DUF5011 domain-containing protein</fullName>
    </submittedName>
</protein>
<dbReference type="Pfam" id="PF16403">
    <property type="entry name" value="Bact_surface_Ig-like"/>
    <property type="match status" value="1"/>
</dbReference>
<keyword evidence="1" id="KW-0472">Membrane</keyword>
<accession>A0A9D2CS24</accession>
<comment type="caution">
    <text evidence="3">The sequence shown here is derived from an EMBL/GenBank/DDBJ whole genome shotgun (WGS) entry which is preliminary data.</text>
</comment>
<name>A0A9D2CS24_9FIRM</name>
<reference evidence="3" key="2">
    <citation type="submission" date="2021-04" db="EMBL/GenBank/DDBJ databases">
        <authorList>
            <person name="Gilroy R."/>
        </authorList>
    </citation>
    <scope>NUCLEOTIDE SEQUENCE</scope>
    <source>
        <strain evidence="3">1345</strain>
    </source>
</reference>
<keyword evidence="1" id="KW-1133">Transmembrane helix</keyword>
<dbReference type="InterPro" id="IPR013783">
    <property type="entry name" value="Ig-like_fold"/>
</dbReference>
<evidence type="ECO:0000313" key="4">
    <source>
        <dbReference type="Proteomes" id="UP000886750"/>
    </source>
</evidence>
<sequence length="136" mass="15026">MASRKSNTQRFAEKAVKKSHPATLVLAVLFLIVGIVAGIIVSRQLTKNDTFVLRGESVVRLEIGENYVEEGVTIVSFGKDISDKVQYGGDADDLQTGEEGIYQIVYTVEDFRWGDFQRVRTVIIGNPEGAEEFVNG</sequence>
<feature type="domain" description="Pesticidal crystal protein Cry22Aa Ig-like" evidence="2">
    <location>
        <begin position="53"/>
        <end position="124"/>
    </location>
</feature>
<reference evidence="3" key="1">
    <citation type="journal article" date="2021" name="PeerJ">
        <title>Extensive microbial diversity within the chicken gut microbiome revealed by metagenomics and culture.</title>
        <authorList>
            <person name="Gilroy R."/>
            <person name="Ravi A."/>
            <person name="Getino M."/>
            <person name="Pursley I."/>
            <person name="Horton D.L."/>
            <person name="Alikhan N.F."/>
            <person name="Baker D."/>
            <person name="Gharbi K."/>
            <person name="Hall N."/>
            <person name="Watson M."/>
            <person name="Adriaenssens E.M."/>
            <person name="Foster-Nyarko E."/>
            <person name="Jarju S."/>
            <person name="Secka A."/>
            <person name="Antonio M."/>
            <person name="Oren A."/>
            <person name="Chaudhuri R.R."/>
            <person name="La Ragione R."/>
            <person name="Hildebrand F."/>
            <person name="Pallen M.J."/>
        </authorList>
    </citation>
    <scope>NUCLEOTIDE SEQUENCE</scope>
    <source>
        <strain evidence="3">1345</strain>
    </source>
</reference>
<proteinExistence type="predicted"/>
<evidence type="ECO:0000256" key="1">
    <source>
        <dbReference type="SAM" id="Phobius"/>
    </source>
</evidence>